<evidence type="ECO:0000313" key="2">
    <source>
        <dbReference type="EMBL" id="QHT14376.1"/>
    </source>
</evidence>
<feature type="transmembrane region" description="Helical" evidence="1">
    <location>
        <begin position="86"/>
        <end position="104"/>
    </location>
</feature>
<proteinExistence type="predicted"/>
<accession>A0A6C0DBK5</accession>
<keyword evidence="1" id="KW-0812">Transmembrane</keyword>
<sequence>MTLIGFWFCVFIHWILLLFTMFYVFFRTSKVYDMIYFISICSIIVSWFFSGGECIISYWEKVCLDHSYKYETDSRLPFMEHVFPTMTQSFVFVAITLFTLYNLFIMMKLYNVPVPIMITIMISYLKPVLPSIIKYISL</sequence>
<dbReference type="AlphaFoldDB" id="A0A6C0DBK5"/>
<name>A0A6C0DBK5_9ZZZZ</name>
<reference evidence="2" key="1">
    <citation type="journal article" date="2020" name="Nature">
        <title>Giant virus diversity and host interactions through global metagenomics.</title>
        <authorList>
            <person name="Schulz F."/>
            <person name="Roux S."/>
            <person name="Paez-Espino D."/>
            <person name="Jungbluth S."/>
            <person name="Walsh D.A."/>
            <person name="Denef V.J."/>
            <person name="McMahon K.D."/>
            <person name="Konstantinidis K.T."/>
            <person name="Eloe-Fadrosh E.A."/>
            <person name="Kyrpides N.C."/>
            <person name="Woyke T."/>
        </authorList>
    </citation>
    <scope>NUCLEOTIDE SEQUENCE</scope>
    <source>
        <strain evidence="2">GVMAG-M-3300023174-137</strain>
    </source>
</reference>
<protein>
    <submittedName>
        <fullName evidence="2">Uncharacterized protein</fullName>
    </submittedName>
</protein>
<organism evidence="2">
    <name type="scientific">viral metagenome</name>
    <dbReference type="NCBI Taxonomy" id="1070528"/>
    <lineage>
        <taxon>unclassified sequences</taxon>
        <taxon>metagenomes</taxon>
        <taxon>organismal metagenomes</taxon>
    </lineage>
</organism>
<feature type="transmembrane region" description="Helical" evidence="1">
    <location>
        <begin position="116"/>
        <end position="136"/>
    </location>
</feature>
<keyword evidence="1" id="KW-1133">Transmembrane helix</keyword>
<feature type="transmembrane region" description="Helical" evidence="1">
    <location>
        <begin position="6"/>
        <end position="26"/>
    </location>
</feature>
<dbReference type="EMBL" id="MN739582">
    <property type="protein sequence ID" value="QHT14376.1"/>
    <property type="molecule type" value="Genomic_DNA"/>
</dbReference>
<evidence type="ECO:0000256" key="1">
    <source>
        <dbReference type="SAM" id="Phobius"/>
    </source>
</evidence>
<keyword evidence="1" id="KW-0472">Membrane</keyword>
<feature type="transmembrane region" description="Helical" evidence="1">
    <location>
        <begin position="35"/>
        <end position="59"/>
    </location>
</feature>